<keyword evidence="6" id="KW-0862">Zinc</keyword>
<dbReference type="PANTHER" id="PTHR20855:SF52">
    <property type="entry name" value="ADIPONECTIN RECEPTOR PROTEIN"/>
    <property type="match status" value="1"/>
</dbReference>
<comment type="subcellular location">
    <subcellularLocation>
        <location evidence="1">Membrane</location>
        <topology evidence="1">Multi-pass membrane protein</topology>
    </subcellularLocation>
</comment>
<evidence type="ECO:0000256" key="4">
    <source>
        <dbReference type="ARBA" id="ARBA00022989"/>
    </source>
</evidence>
<reference evidence="9 10" key="1">
    <citation type="submission" date="2024-01" db="EMBL/GenBank/DDBJ databases">
        <title>Comparative genomics of Cryptococcus and Kwoniella reveals pathogenesis evolution and contrasting modes of karyotype evolution via chromosome fusion or intercentromeric recombination.</title>
        <authorList>
            <person name="Coelho M.A."/>
            <person name="David-Palma M."/>
            <person name="Shea T."/>
            <person name="Bowers K."/>
            <person name="McGinley-Smith S."/>
            <person name="Mohammad A.W."/>
            <person name="Gnirke A."/>
            <person name="Yurkov A.M."/>
            <person name="Nowrousian M."/>
            <person name="Sun S."/>
            <person name="Cuomo C.A."/>
            <person name="Heitman J."/>
        </authorList>
    </citation>
    <scope>NUCLEOTIDE SEQUENCE [LARGE SCALE GENOMIC DNA]</scope>
    <source>
        <strain evidence="9 10">PYCC6329</strain>
    </source>
</reference>
<evidence type="ECO:0000256" key="5">
    <source>
        <dbReference type="ARBA" id="ARBA00023136"/>
    </source>
</evidence>
<feature type="transmembrane region" description="Helical" evidence="8">
    <location>
        <begin position="182"/>
        <end position="200"/>
    </location>
</feature>
<dbReference type="AlphaFoldDB" id="A0AAX4KRP4"/>
<dbReference type="Pfam" id="PF03006">
    <property type="entry name" value="HlyIII"/>
    <property type="match status" value="1"/>
</dbReference>
<name>A0AAX4KRP4_9TREE</name>
<dbReference type="EMBL" id="CP144090">
    <property type="protein sequence ID" value="WWD09176.1"/>
    <property type="molecule type" value="Genomic_DNA"/>
</dbReference>
<dbReference type="RefSeq" id="XP_066087143.1">
    <property type="nucleotide sequence ID" value="XM_066231046.1"/>
</dbReference>
<dbReference type="GO" id="GO:0046872">
    <property type="term" value="F:metal ion binding"/>
    <property type="evidence" value="ECO:0007669"/>
    <property type="project" value="UniProtKB-KW"/>
</dbReference>
<accession>A0AAX4KRP4</accession>
<feature type="binding site" evidence="6">
    <location>
        <position position="351"/>
    </location>
    <ligand>
        <name>Zn(2+)</name>
        <dbReference type="ChEBI" id="CHEBI:29105"/>
    </ligand>
</feature>
<dbReference type="GO" id="GO:0038023">
    <property type="term" value="F:signaling receptor activity"/>
    <property type="evidence" value="ECO:0007669"/>
    <property type="project" value="TreeGrafter"/>
</dbReference>
<dbReference type="KEGG" id="ker:91106099"/>
<feature type="transmembrane region" description="Helical" evidence="8">
    <location>
        <begin position="278"/>
        <end position="297"/>
    </location>
</feature>
<dbReference type="GO" id="GO:0006882">
    <property type="term" value="P:intracellular zinc ion homeostasis"/>
    <property type="evidence" value="ECO:0007669"/>
    <property type="project" value="TreeGrafter"/>
</dbReference>
<feature type="region of interest" description="Disordered" evidence="7">
    <location>
        <begin position="39"/>
        <end position="62"/>
    </location>
</feature>
<feature type="transmembrane region" description="Helical" evidence="8">
    <location>
        <begin position="247"/>
        <end position="266"/>
    </location>
</feature>
<keyword evidence="10" id="KW-1185">Reference proteome</keyword>
<feature type="transmembrane region" description="Helical" evidence="8">
    <location>
        <begin position="137"/>
        <end position="162"/>
    </location>
</feature>
<gene>
    <name evidence="9" type="ORF">V865_007298</name>
</gene>
<dbReference type="Proteomes" id="UP001358614">
    <property type="component" value="Chromosome 2"/>
</dbReference>
<evidence type="ECO:0000256" key="2">
    <source>
        <dbReference type="ARBA" id="ARBA00007018"/>
    </source>
</evidence>
<keyword evidence="5 8" id="KW-0472">Membrane</keyword>
<feature type="binding site" evidence="6">
    <location>
        <position position="347"/>
    </location>
    <ligand>
        <name>Zn(2+)</name>
        <dbReference type="ChEBI" id="CHEBI:29105"/>
    </ligand>
</feature>
<comment type="similarity">
    <text evidence="2">Belongs to the ADIPOR family.</text>
</comment>
<evidence type="ECO:0000256" key="3">
    <source>
        <dbReference type="ARBA" id="ARBA00022692"/>
    </source>
</evidence>
<feature type="transmembrane region" description="Helical" evidence="8">
    <location>
        <begin position="309"/>
        <end position="328"/>
    </location>
</feature>
<evidence type="ECO:0000256" key="8">
    <source>
        <dbReference type="SAM" id="Phobius"/>
    </source>
</evidence>
<keyword evidence="4 8" id="KW-1133">Transmembrane helix</keyword>
<dbReference type="InterPro" id="IPR004254">
    <property type="entry name" value="AdipoR/HlyIII-related"/>
</dbReference>
<evidence type="ECO:0000313" key="10">
    <source>
        <dbReference type="Proteomes" id="UP001358614"/>
    </source>
</evidence>
<proteinExistence type="inferred from homology"/>
<dbReference type="GeneID" id="91106099"/>
<dbReference type="PANTHER" id="PTHR20855">
    <property type="entry name" value="ADIPOR/PROGESTIN RECEPTOR-RELATED"/>
    <property type="match status" value="1"/>
</dbReference>
<evidence type="ECO:0000256" key="6">
    <source>
        <dbReference type="PIRSR" id="PIRSR604254-1"/>
    </source>
</evidence>
<keyword evidence="6" id="KW-0479">Metal-binding</keyword>
<dbReference type="GO" id="GO:0016020">
    <property type="term" value="C:membrane"/>
    <property type="evidence" value="ECO:0007669"/>
    <property type="project" value="UniProtKB-SubCell"/>
</dbReference>
<feature type="transmembrane region" description="Helical" evidence="8">
    <location>
        <begin position="221"/>
        <end position="241"/>
    </location>
</feature>
<feature type="compositionally biased region" description="Low complexity" evidence="7">
    <location>
        <begin position="39"/>
        <end position="58"/>
    </location>
</feature>
<organism evidence="9 10">
    <name type="scientific">Kwoniella europaea PYCC6329</name>
    <dbReference type="NCBI Taxonomy" id="1423913"/>
    <lineage>
        <taxon>Eukaryota</taxon>
        <taxon>Fungi</taxon>
        <taxon>Dikarya</taxon>
        <taxon>Basidiomycota</taxon>
        <taxon>Agaricomycotina</taxon>
        <taxon>Tremellomycetes</taxon>
        <taxon>Tremellales</taxon>
        <taxon>Cryptococcaceae</taxon>
        <taxon>Kwoniella</taxon>
    </lineage>
</organism>
<evidence type="ECO:0000313" key="9">
    <source>
        <dbReference type="EMBL" id="WWD09176.1"/>
    </source>
</evidence>
<protein>
    <recommendedName>
        <fullName evidence="11">Integral membrane protein</fullName>
    </recommendedName>
</protein>
<sequence>MTLTKRLLPNLASLFAFRHLPTKVKTSIDSTDSSDTFISSASSGDSSPSTVLSPSQSSGDHKWTSKDLESYFHRALDADLPSSPSLPFTISYEEALVSVGWQMDNPYILTGYRQALGSVRECVYSIYGYLHNETFNILTHLIGSIMFIVILSIHIVLDLLLFSSSTPTTSNWRITKYGSEDIVALAIYLVACTTCLGMSASFHTLNCHSAKISHRAHRCDYAGIVVLGVGSILPVIHYAFYDEVFWQLIYSGIIIITGMISAFIVLSKKYRRRRILRTSTFLFLGFSATIPIIHIILYEGYDHASRTIAVDWIFKAGVFYILGASIYATRYPERLYPGKFDICFSSHQIFHSLVIVGTICQYIALKKMISYKIGMAMGRGINEGFT</sequence>
<evidence type="ECO:0000256" key="7">
    <source>
        <dbReference type="SAM" id="MobiDB-lite"/>
    </source>
</evidence>
<evidence type="ECO:0008006" key="11">
    <source>
        <dbReference type="Google" id="ProtNLM"/>
    </source>
</evidence>
<feature type="transmembrane region" description="Helical" evidence="8">
    <location>
        <begin position="349"/>
        <end position="365"/>
    </location>
</feature>
<evidence type="ECO:0000256" key="1">
    <source>
        <dbReference type="ARBA" id="ARBA00004141"/>
    </source>
</evidence>
<feature type="binding site" evidence="6">
    <location>
        <position position="203"/>
    </location>
    <ligand>
        <name>Zn(2+)</name>
        <dbReference type="ChEBI" id="CHEBI:29105"/>
    </ligand>
</feature>
<keyword evidence="3 8" id="KW-0812">Transmembrane</keyword>